<dbReference type="InterPro" id="IPR031525">
    <property type="entry name" value="CC190"/>
</dbReference>
<dbReference type="AlphaFoldDB" id="A0A7J7SVT2"/>
<evidence type="ECO:0000256" key="1">
    <source>
        <dbReference type="SAM" id="Coils"/>
    </source>
</evidence>
<gene>
    <name evidence="3" type="ORF">mRhiFer1_002262</name>
</gene>
<sequence>MGSRTVRAQLYRRWDAEQKAAKQAEARLSQCLQRLEETRRRHLALLAREQRQLQTQLQRLQEADLVRKKRSSYFGNGIQKRPEGTAVSPPRGEWTHGARRAGQLRGPATNMVQETHKTKSQRPSRHTGPRDPTISKEQSPSQNHRTSRFREDEPPAREKESTRPAKGVTPAGASLLCQGQDIPAGTADPGPGASRAGDSGAAHSDEARSGDASLQPDHSAGDQISPSPLGRAGTLKGASSTATYLELFAKARHAHYLRHRVPPKSERLLSIGEIFGHRGPVPQSREGGE</sequence>
<organism evidence="3 4">
    <name type="scientific">Rhinolophus ferrumequinum</name>
    <name type="common">Greater horseshoe bat</name>
    <dbReference type="NCBI Taxonomy" id="59479"/>
    <lineage>
        <taxon>Eukaryota</taxon>
        <taxon>Metazoa</taxon>
        <taxon>Chordata</taxon>
        <taxon>Craniata</taxon>
        <taxon>Vertebrata</taxon>
        <taxon>Euteleostomi</taxon>
        <taxon>Mammalia</taxon>
        <taxon>Eutheria</taxon>
        <taxon>Laurasiatheria</taxon>
        <taxon>Chiroptera</taxon>
        <taxon>Yinpterochiroptera</taxon>
        <taxon>Rhinolophoidea</taxon>
        <taxon>Rhinolophidae</taxon>
        <taxon>Rhinolophinae</taxon>
        <taxon>Rhinolophus</taxon>
    </lineage>
</organism>
<dbReference type="Pfam" id="PF15768">
    <property type="entry name" value="CC190"/>
    <property type="match status" value="1"/>
</dbReference>
<proteinExistence type="predicted"/>
<comment type="caution">
    <text evidence="3">The sequence shown here is derived from an EMBL/GenBank/DDBJ whole genome shotgun (WGS) entry which is preliminary data.</text>
</comment>
<reference evidence="3 4" key="1">
    <citation type="journal article" date="2020" name="Nature">
        <title>Six reference-quality genomes reveal evolution of bat adaptations.</title>
        <authorList>
            <person name="Jebb D."/>
            <person name="Huang Z."/>
            <person name="Pippel M."/>
            <person name="Hughes G.M."/>
            <person name="Lavrichenko K."/>
            <person name="Devanna P."/>
            <person name="Winkler S."/>
            <person name="Jermiin L.S."/>
            <person name="Skirmuntt E.C."/>
            <person name="Katzourakis A."/>
            <person name="Burkitt-Gray L."/>
            <person name="Ray D.A."/>
            <person name="Sullivan K.A.M."/>
            <person name="Roscito J.G."/>
            <person name="Kirilenko B.M."/>
            <person name="Davalos L.M."/>
            <person name="Corthals A.P."/>
            <person name="Power M.L."/>
            <person name="Jones G."/>
            <person name="Ransome R.D."/>
            <person name="Dechmann D.K.N."/>
            <person name="Locatelli A.G."/>
            <person name="Puechmaille S.J."/>
            <person name="Fedrigo O."/>
            <person name="Jarvis E.D."/>
            <person name="Hiller M."/>
            <person name="Vernes S.C."/>
            <person name="Myers E.W."/>
            <person name="Teeling E.C."/>
        </authorList>
    </citation>
    <scope>NUCLEOTIDE SEQUENCE [LARGE SCALE GENOMIC DNA]</scope>
    <source>
        <strain evidence="3">MRhiFer1</strain>
        <tissue evidence="3">Lung</tissue>
    </source>
</reference>
<dbReference type="OrthoDB" id="10050903at2759"/>
<keyword evidence="1" id="KW-0175">Coiled coil</keyword>
<evidence type="ECO:0000256" key="2">
    <source>
        <dbReference type="SAM" id="MobiDB-lite"/>
    </source>
</evidence>
<evidence type="ECO:0000313" key="4">
    <source>
        <dbReference type="Proteomes" id="UP000585614"/>
    </source>
</evidence>
<feature type="region of interest" description="Disordered" evidence="2">
    <location>
        <begin position="75"/>
        <end position="235"/>
    </location>
</feature>
<feature type="compositionally biased region" description="Polar residues" evidence="2">
    <location>
        <begin position="135"/>
        <end position="144"/>
    </location>
</feature>
<dbReference type="Proteomes" id="UP000585614">
    <property type="component" value="Unassembled WGS sequence"/>
</dbReference>
<evidence type="ECO:0000313" key="3">
    <source>
        <dbReference type="EMBL" id="KAF6292566.1"/>
    </source>
</evidence>
<feature type="coiled-coil region" evidence="1">
    <location>
        <begin position="21"/>
        <end position="66"/>
    </location>
</feature>
<feature type="compositionally biased region" description="Basic residues" evidence="2">
    <location>
        <begin position="118"/>
        <end position="127"/>
    </location>
</feature>
<dbReference type="EMBL" id="JACAGC010000021">
    <property type="protein sequence ID" value="KAF6292566.1"/>
    <property type="molecule type" value="Genomic_DNA"/>
</dbReference>
<dbReference type="PANTHER" id="PTHR36871">
    <property type="entry name" value="COILED-COIL DOMAIN-CONTAINING PROTEIN 190"/>
    <property type="match status" value="1"/>
</dbReference>
<dbReference type="PANTHER" id="PTHR36871:SF1">
    <property type="entry name" value="COILED-COIL DOMAIN-CONTAINING PROTEIN 190"/>
    <property type="match status" value="1"/>
</dbReference>
<feature type="compositionally biased region" description="Basic and acidic residues" evidence="2">
    <location>
        <begin position="148"/>
        <end position="163"/>
    </location>
</feature>
<accession>A0A7J7SVT2</accession>
<name>A0A7J7SVT2_RHIFE</name>
<protein>
    <submittedName>
        <fullName evidence="3">Coiled-coil domain containing 190</fullName>
    </submittedName>
</protein>